<dbReference type="PANTHER" id="PTHR43227">
    <property type="entry name" value="BLL4140 PROTEIN"/>
    <property type="match status" value="1"/>
</dbReference>
<comment type="caution">
    <text evidence="10">The sequence shown here is derived from an EMBL/GenBank/DDBJ whole genome shotgun (WGS) entry which is preliminary data.</text>
</comment>
<sequence>MAAPPAPAVKTRPRPTTKPPATSALRRSQRRAAALFVVPFFVLFAAVMVAPIGYAVWMSLFQERSSGLGFGGTERVFSGIGNYTKALSDAGFRDSFVHIALYCALYIPVMIGGSLLLALLLDSAMARAKRFFQLALFLPHAIPGLIASLIWIYLYTPGLSPVLDWIGALGGSWDFYSNDHVLSSMVNLCAWQWIGYNMVIFYAALQAVPREVIEAAVVDGAGALRTALRIKVPLIASALVMTVLFTCVGAIQIFTEPKLLNQRGAPSVDTEWSPTLFIWKAGFVQHDYGLAAAASLLLALLGIVLSYLVTRLGNRWKAAS</sequence>
<evidence type="ECO:0000313" key="10">
    <source>
        <dbReference type="EMBL" id="GAA5018342.1"/>
    </source>
</evidence>
<evidence type="ECO:0000256" key="6">
    <source>
        <dbReference type="ARBA" id="ARBA00023136"/>
    </source>
</evidence>
<reference evidence="11" key="1">
    <citation type="journal article" date="2019" name="Int. J. Syst. Evol. Microbiol.">
        <title>The Global Catalogue of Microorganisms (GCM) 10K type strain sequencing project: providing services to taxonomists for standard genome sequencing and annotation.</title>
        <authorList>
            <consortium name="The Broad Institute Genomics Platform"/>
            <consortium name="The Broad Institute Genome Sequencing Center for Infectious Disease"/>
            <person name="Wu L."/>
            <person name="Ma J."/>
        </authorList>
    </citation>
    <scope>NUCLEOTIDE SEQUENCE [LARGE SCALE GENOMIC DNA]</scope>
    <source>
        <strain evidence="11">JCM 18409</strain>
    </source>
</reference>
<comment type="subcellular location">
    <subcellularLocation>
        <location evidence="1 7">Cell membrane</location>
        <topology evidence="1 7">Multi-pass membrane protein</topology>
    </subcellularLocation>
</comment>
<dbReference type="Gene3D" id="1.10.3720.10">
    <property type="entry name" value="MetI-like"/>
    <property type="match status" value="1"/>
</dbReference>
<feature type="transmembrane region" description="Helical" evidence="7">
    <location>
        <begin position="99"/>
        <end position="119"/>
    </location>
</feature>
<evidence type="ECO:0000259" key="9">
    <source>
        <dbReference type="PROSITE" id="PS50928"/>
    </source>
</evidence>
<evidence type="ECO:0000256" key="5">
    <source>
        <dbReference type="ARBA" id="ARBA00022989"/>
    </source>
</evidence>
<dbReference type="InterPro" id="IPR035906">
    <property type="entry name" value="MetI-like_sf"/>
</dbReference>
<evidence type="ECO:0000256" key="3">
    <source>
        <dbReference type="ARBA" id="ARBA00022475"/>
    </source>
</evidence>
<name>A0ABP9J4H8_9ACTN</name>
<feature type="transmembrane region" description="Helical" evidence="7">
    <location>
        <begin position="185"/>
        <end position="205"/>
    </location>
</feature>
<proteinExistence type="inferred from homology"/>
<dbReference type="PANTHER" id="PTHR43227:SF8">
    <property type="entry name" value="DIACETYLCHITOBIOSE UPTAKE SYSTEM PERMEASE PROTEIN DASB"/>
    <property type="match status" value="1"/>
</dbReference>
<dbReference type="CDD" id="cd06261">
    <property type="entry name" value="TM_PBP2"/>
    <property type="match status" value="1"/>
</dbReference>
<evidence type="ECO:0000256" key="1">
    <source>
        <dbReference type="ARBA" id="ARBA00004651"/>
    </source>
</evidence>
<dbReference type="InterPro" id="IPR000515">
    <property type="entry name" value="MetI-like"/>
</dbReference>
<feature type="transmembrane region" description="Helical" evidence="7">
    <location>
        <begin position="33"/>
        <end position="57"/>
    </location>
</feature>
<dbReference type="InterPro" id="IPR050809">
    <property type="entry name" value="UgpAE/MalFG_permease"/>
</dbReference>
<feature type="transmembrane region" description="Helical" evidence="7">
    <location>
        <begin position="234"/>
        <end position="254"/>
    </location>
</feature>
<feature type="region of interest" description="Disordered" evidence="8">
    <location>
        <begin position="1"/>
        <end position="24"/>
    </location>
</feature>
<evidence type="ECO:0000256" key="2">
    <source>
        <dbReference type="ARBA" id="ARBA00022448"/>
    </source>
</evidence>
<evidence type="ECO:0000256" key="7">
    <source>
        <dbReference type="RuleBase" id="RU363032"/>
    </source>
</evidence>
<feature type="domain" description="ABC transmembrane type-1" evidence="9">
    <location>
        <begin position="96"/>
        <end position="309"/>
    </location>
</feature>
<keyword evidence="3" id="KW-1003">Cell membrane</keyword>
<gene>
    <name evidence="10" type="ORF">GCM10023335_45850</name>
</gene>
<feature type="transmembrane region" description="Helical" evidence="7">
    <location>
        <begin position="288"/>
        <end position="310"/>
    </location>
</feature>
<evidence type="ECO:0000256" key="8">
    <source>
        <dbReference type="SAM" id="MobiDB-lite"/>
    </source>
</evidence>
<protein>
    <submittedName>
        <fullName evidence="10">Sugar ABC transporter permease</fullName>
    </submittedName>
</protein>
<keyword evidence="4 7" id="KW-0812">Transmembrane</keyword>
<dbReference type="SUPFAM" id="SSF161098">
    <property type="entry name" value="MetI-like"/>
    <property type="match status" value="1"/>
</dbReference>
<keyword evidence="6 7" id="KW-0472">Membrane</keyword>
<evidence type="ECO:0000313" key="11">
    <source>
        <dbReference type="Proteomes" id="UP001501759"/>
    </source>
</evidence>
<keyword evidence="5 7" id="KW-1133">Transmembrane helix</keyword>
<dbReference type="PROSITE" id="PS50928">
    <property type="entry name" value="ABC_TM1"/>
    <property type="match status" value="1"/>
</dbReference>
<comment type="similarity">
    <text evidence="7">Belongs to the binding-protein-dependent transport system permease family.</text>
</comment>
<dbReference type="EMBL" id="BAABKB010000016">
    <property type="protein sequence ID" value="GAA5018342.1"/>
    <property type="molecule type" value="Genomic_DNA"/>
</dbReference>
<dbReference type="Proteomes" id="UP001501759">
    <property type="component" value="Unassembled WGS sequence"/>
</dbReference>
<keyword evidence="2 7" id="KW-0813">Transport</keyword>
<dbReference type="Pfam" id="PF00528">
    <property type="entry name" value="BPD_transp_1"/>
    <property type="match status" value="1"/>
</dbReference>
<organism evidence="10 11">
    <name type="scientific">Streptomyces siamensis</name>
    <dbReference type="NCBI Taxonomy" id="1274986"/>
    <lineage>
        <taxon>Bacteria</taxon>
        <taxon>Bacillati</taxon>
        <taxon>Actinomycetota</taxon>
        <taxon>Actinomycetes</taxon>
        <taxon>Kitasatosporales</taxon>
        <taxon>Streptomycetaceae</taxon>
        <taxon>Streptomyces</taxon>
    </lineage>
</organism>
<accession>A0ABP9J4H8</accession>
<feature type="transmembrane region" description="Helical" evidence="7">
    <location>
        <begin position="131"/>
        <end position="154"/>
    </location>
</feature>
<dbReference type="RefSeq" id="WP_345652267.1">
    <property type="nucleotide sequence ID" value="NZ_BAABKB010000016.1"/>
</dbReference>
<keyword evidence="11" id="KW-1185">Reference proteome</keyword>
<evidence type="ECO:0000256" key="4">
    <source>
        <dbReference type="ARBA" id="ARBA00022692"/>
    </source>
</evidence>